<dbReference type="InterPro" id="IPR023214">
    <property type="entry name" value="HAD_sf"/>
</dbReference>
<keyword evidence="7 9" id="KW-0472">Membrane</keyword>
<evidence type="ECO:0000256" key="2">
    <source>
        <dbReference type="ARBA" id="ARBA00022692"/>
    </source>
</evidence>
<evidence type="ECO:0000256" key="6">
    <source>
        <dbReference type="ARBA" id="ARBA00022989"/>
    </source>
</evidence>
<comment type="caution">
    <text evidence="11">The sequence shown here is derived from an EMBL/GenBank/DDBJ whole genome shotgun (WGS) entry which is preliminary data.</text>
</comment>
<dbReference type="SFLD" id="SFLDG00002">
    <property type="entry name" value="C1.7:_P-type_atpase_like"/>
    <property type="match status" value="1"/>
</dbReference>
<keyword evidence="2 9" id="KW-0812">Transmembrane</keyword>
<evidence type="ECO:0000256" key="3">
    <source>
        <dbReference type="ARBA" id="ARBA00022741"/>
    </source>
</evidence>
<dbReference type="Proteomes" id="UP001595776">
    <property type="component" value="Unassembled WGS sequence"/>
</dbReference>
<feature type="transmembrane region" description="Helical" evidence="9">
    <location>
        <begin position="30"/>
        <end position="56"/>
    </location>
</feature>
<dbReference type="PROSITE" id="PS00154">
    <property type="entry name" value="ATPASE_E1_E2"/>
    <property type="match status" value="1"/>
</dbReference>
<keyword evidence="6 9" id="KW-1133">Transmembrane helix</keyword>
<feature type="transmembrane region" description="Helical" evidence="9">
    <location>
        <begin position="786"/>
        <end position="808"/>
    </location>
</feature>
<feature type="transmembrane region" description="Helical" evidence="9">
    <location>
        <begin position="62"/>
        <end position="79"/>
    </location>
</feature>
<feature type="domain" description="Cation-transporting P-type ATPase N-terminal" evidence="10">
    <location>
        <begin position="3"/>
        <end position="58"/>
    </location>
</feature>
<reference evidence="12" key="1">
    <citation type="journal article" date="2019" name="Int. J. Syst. Evol. Microbiol.">
        <title>The Global Catalogue of Microorganisms (GCM) 10K type strain sequencing project: providing services to taxonomists for standard genome sequencing and annotation.</title>
        <authorList>
            <consortium name="The Broad Institute Genomics Platform"/>
            <consortium name="The Broad Institute Genome Sequencing Center for Infectious Disease"/>
            <person name="Wu L."/>
            <person name="Ma J."/>
        </authorList>
    </citation>
    <scope>NUCLEOTIDE SEQUENCE [LARGE SCALE GENOMIC DNA]</scope>
    <source>
        <strain evidence="12">CGMCC 1.15304</strain>
    </source>
</reference>
<dbReference type="SFLD" id="SFLDF00027">
    <property type="entry name" value="p-type_atpase"/>
    <property type="match status" value="1"/>
</dbReference>
<dbReference type="InterPro" id="IPR059000">
    <property type="entry name" value="ATPase_P-type_domA"/>
</dbReference>
<accession>A0ABV8UA53</accession>
<dbReference type="Pfam" id="PF13246">
    <property type="entry name" value="Cation_ATPase"/>
    <property type="match status" value="1"/>
</dbReference>
<keyword evidence="5" id="KW-1278">Translocase</keyword>
<organism evidence="11 12">
    <name type="scientific">Kordiimonas lipolytica</name>
    <dbReference type="NCBI Taxonomy" id="1662421"/>
    <lineage>
        <taxon>Bacteria</taxon>
        <taxon>Pseudomonadati</taxon>
        <taxon>Pseudomonadota</taxon>
        <taxon>Alphaproteobacteria</taxon>
        <taxon>Kordiimonadales</taxon>
        <taxon>Kordiimonadaceae</taxon>
        <taxon>Kordiimonas</taxon>
    </lineage>
</organism>
<dbReference type="PRINTS" id="PR00120">
    <property type="entry name" value="HATPASE"/>
</dbReference>
<feature type="transmembrane region" description="Helical" evidence="9">
    <location>
        <begin position="820"/>
        <end position="839"/>
    </location>
</feature>
<evidence type="ECO:0000313" key="12">
    <source>
        <dbReference type="Proteomes" id="UP001595776"/>
    </source>
</evidence>
<dbReference type="InterPro" id="IPR001757">
    <property type="entry name" value="P_typ_ATPase"/>
</dbReference>
<dbReference type="InterPro" id="IPR036412">
    <property type="entry name" value="HAD-like_sf"/>
</dbReference>
<feature type="transmembrane region" description="Helical" evidence="9">
    <location>
        <begin position="254"/>
        <end position="274"/>
    </location>
</feature>
<dbReference type="InterPro" id="IPR004014">
    <property type="entry name" value="ATPase_P-typ_cation-transptr_N"/>
</dbReference>
<dbReference type="SUPFAM" id="SSF56784">
    <property type="entry name" value="HAD-like"/>
    <property type="match status" value="1"/>
</dbReference>
<evidence type="ECO:0000256" key="5">
    <source>
        <dbReference type="ARBA" id="ARBA00022967"/>
    </source>
</evidence>
<feature type="transmembrane region" description="Helical" evidence="9">
    <location>
        <begin position="718"/>
        <end position="741"/>
    </location>
</feature>
<dbReference type="InterPro" id="IPR044492">
    <property type="entry name" value="P_typ_ATPase_HD_dom"/>
</dbReference>
<dbReference type="PRINTS" id="PR00119">
    <property type="entry name" value="CATATPASE"/>
</dbReference>
<evidence type="ECO:0000256" key="7">
    <source>
        <dbReference type="ARBA" id="ARBA00023136"/>
    </source>
</evidence>
<dbReference type="InterPro" id="IPR023298">
    <property type="entry name" value="ATPase_P-typ_TM_dom_sf"/>
</dbReference>
<dbReference type="SMART" id="SM00831">
    <property type="entry name" value="Cation_ATPase_N"/>
    <property type="match status" value="1"/>
</dbReference>
<feature type="region of interest" description="Disordered" evidence="8">
    <location>
        <begin position="144"/>
        <end position="171"/>
    </location>
</feature>
<dbReference type="SUPFAM" id="SSF81660">
    <property type="entry name" value="Metal cation-transporting ATPase, ATP-binding domain N"/>
    <property type="match status" value="1"/>
</dbReference>
<dbReference type="InterPro" id="IPR018303">
    <property type="entry name" value="ATPase_P-typ_P_site"/>
</dbReference>
<comment type="subcellular location">
    <subcellularLocation>
        <location evidence="1">Membrane</location>
        <topology evidence="1">Multi-pass membrane protein</topology>
    </subcellularLocation>
</comment>
<dbReference type="SFLD" id="SFLDS00003">
    <property type="entry name" value="Haloacid_Dehalogenase"/>
    <property type="match status" value="1"/>
</dbReference>
<dbReference type="Pfam" id="PF00689">
    <property type="entry name" value="Cation_ATPase_C"/>
    <property type="match status" value="1"/>
</dbReference>
<gene>
    <name evidence="11" type="ORF">ACFO5Q_07955</name>
</gene>
<evidence type="ECO:0000313" key="11">
    <source>
        <dbReference type="EMBL" id="MFC4347772.1"/>
    </source>
</evidence>
<dbReference type="Gene3D" id="3.40.1110.10">
    <property type="entry name" value="Calcium-transporting ATPase, cytoplasmic domain N"/>
    <property type="match status" value="1"/>
</dbReference>
<dbReference type="NCBIfam" id="TIGR01494">
    <property type="entry name" value="ATPase_P-type"/>
    <property type="match status" value="2"/>
</dbReference>
<dbReference type="RefSeq" id="WP_269448994.1">
    <property type="nucleotide sequence ID" value="NZ_JBHSCR010000005.1"/>
</dbReference>
<keyword evidence="3" id="KW-0547">Nucleotide-binding</keyword>
<dbReference type="PANTHER" id="PTHR42861">
    <property type="entry name" value="CALCIUM-TRANSPORTING ATPASE"/>
    <property type="match status" value="1"/>
</dbReference>
<dbReference type="Gene3D" id="3.40.50.1000">
    <property type="entry name" value="HAD superfamily/HAD-like"/>
    <property type="match status" value="1"/>
</dbReference>
<sequence>MANGLSSAEIPALQATFGPNRLEESKTKPLWLILADQFKSLLTLLLVAASALSFAFGDFAEGLAIVVVIIINSTIGFWAEHKADRSMAALRQLGRTTARVRRDGQVHIIPAETLVPGDVVLLEAGDIVPADISLAESTRLQSDESLLTGESVPVDKSVSGSETGEPAKAGKLFKGTSITRGTATGWVAAIGRQTELGQIADLAEQAQGSVSPLERRLGKLTEQLLWIVLILMVLLIVFGILAGRDSLMMIKTGVALAVAAIPEGLPIVATLALARGMWRLAERNALIERLSAVETLGSVTTIISDKTGTLTENRMTVVAIETPDGPQGDTKAAATPGRERALRVCALCFSGDDASHLADPMERALIDAATGAGFGVEALEADYPRIEEEAFDPDLRMMATRHKHGERELLLVKGAPEAVLAACTQKAAGTSNSPLDQGEREIWLSRAEDMASKGHRMLALAEKTGDALHQPCYEELTFLGLVCLEDPPRADAAAAVRDAQSAGIRVVMATGDNARTATNIAEAVGIHQGSAFPALEGDTIAPREDATTEERDRLLNTAIFARMTPRHKLELIDFLQKNGAVVAMTGDGVNDAPALKKADVGIAMGQRGTEVAKEAAAMILRDDAFASIVMAVQQGRVIFSNIRKFVIYLLSCNLSEVLVVTLSILMGLPLALLPLQILFLNLVTDVFPALALGFGKGDSEILHRPPRPKNEGLLQPRHWQAIVGYALLMTASVYTAYLWALAQPDKAPQYAGTVAFMTLATGQLWHVFNMRSRKAALFRNQVMANIYVWLAIVLCLGLLASASLVPTLRSVLSLSPLDLSGLQVVLGLGLAPLIVGQIAKQLARQR</sequence>
<proteinExistence type="predicted"/>
<dbReference type="SUPFAM" id="SSF81665">
    <property type="entry name" value="Calcium ATPase, transmembrane domain M"/>
    <property type="match status" value="1"/>
</dbReference>
<dbReference type="InterPro" id="IPR008250">
    <property type="entry name" value="ATPase_P-typ_transduc_dom_A_sf"/>
</dbReference>
<evidence type="ECO:0000256" key="8">
    <source>
        <dbReference type="SAM" id="MobiDB-lite"/>
    </source>
</evidence>
<evidence type="ECO:0000259" key="10">
    <source>
        <dbReference type="SMART" id="SM00831"/>
    </source>
</evidence>
<dbReference type="Pfam" id="PF00122">
    <property type="entry name" value="E1-E2_ATPase"/>
    <property type="match status" value="1"/>
</dbReference>
<keyword evidence="12" id="KW-1185">Reference proteome</keyword>
<dbReference type="Gene3D" id="2.70.150.10">
    <property type="entry name" value="Calcium-transporting ATPase, cytoplasmic transduction domain A"/>
    <property type="match status" value="1"/>
</dbReference>
<dbReference type="InterPro" id="IPR023299">
    <property type="entry name" value="ATPase_P-typ_cyto_dom_N"/>
</dbReference>
<feature type="transmembrane region" description="Helical" evidence="9">
    <location>
        <begin position="224"/>
        <end position="242"/>
    </location>
</feature>
<dbReference type="Gene3D" id="1.20.1110.10">
    <property type="entry name" value="Calcium-transporting ATPase, transmembrane domain"/>
    <property type="match status" value="1"/>
</dbReference>
<dbReference type="SUPFAM" id="SSF81653">
    <property type="entry name" value="Calcium ATPase, transduction domain A"/>
    <property type="match status" value="1"/>
</dbReference>
<feature type="transmembrane region" description="Helical" evidence="9">
    <location>
        <begin position="747"/>
        <end position="765"/>
    </location>
</feature>
<name>A0ABV8UA53_9PROT</name>
<protein>
    <submittedName>
        <fullName evidence="11">Cation-translocating P-type ATPase</fullName>
    </submittedName>
</protein>
<dbReference type="InterPro" id="IPR006068">
    <property type="entry name" value="ATPase_P-typ_cation-transptr_C"/>
</dbReference>
<feature type="transmembrane region" description="Helical" evidence="9">
    <location>
        <begin position="645"/>
        <end position="671"/>
    </location>
</feature>
<evidence type="ECO:0000256" key="9">
    <source>
        <dbReference type="SAM" id="Phobius"/>
    </source>
</evidence>
<dbReference type="EMBL" id="JBHSCR010000005">
    <property type="protein sequence ID" value="MFC4347772.1"/>
    <property type="molecule type" value="Genomic_DNA"/>
</dbReference>
<evidence type="ECO:0000256" key="1">
    <source>
        <dbReference type="ARBA" id="ARBA00004141"/>
    </source>
</evidence>
<keyword evidence="4" id="KW-0067">ATP-binding</keyword>
<evidence type="ECO:0000256" key="4">
    <source>
        <dbReference type="ARBA" id="ARBA00022840"/>
    </source>
</evidence>
<dbReference type="Pfam" id="PF00690">
    <property type="entry name" value="Cation_ATPase_N"/>
    <property type="match status" value="1"/>
</dbReference>
<feature type="transmembrane region" description="Helical" evidence="9">
    <location>
        <begin position="677"/>
        <end position="697"/>
    </location>
</feature>